<dbReference type="PANTHER" id="PTHR12592:SF0">
    <property type="entry name" value="ATP-DEPENDENT (S)-NAD(P)H-HYDRATE DEHYDRATASE"/>
    <property type="match status" value="1"/>
</dbReference>
<accession>X1KER4</accession>
<dbReference type="InterPro" id="IPR036652">
    <property type="entry name" value="YjeF_N_dom_sf"/>
</dbReference>
<comment type="similarity">
    <text evidence="2">In the N-terminal section; belongs to the NnrE/AIBP family.</text>
</comment>
<evidence type="ECO:0000256" key="3">
    <source>
        <dbReference type="ARBA" id="ARBA00009524"/>
    </source>
</evidence>
<feature type="domain" description="YjeF C-terminal" evidence="14">
    <location>
        <begin position="167"/>
        <end position="221"/>
    </location>
</feature>
<proteinExistence type="inferred from homology"/>
<keyword evidence="9" id="KW-0456">Lyase</keyword>
<keyword evidence="8" id="KW-0520">NAD</keyword>
<evidence type="ECO:0000259" key="14">
    <source>
        <dbReference type="PROSITE" id="PS51383"/>
    </source>
</evidence>
<dbReference type="GO" id="GO:0005524">
    <property type="term" value="F:ATP binding"/>
    <property type="evidence" value="ECO:0007669"/>
    <property type="project" value="UniProtKB-KW"/>
</dbReference>
<evidence type="ECO:0000259" key="15">
    <source>
        <dbReference type="PROSITE" id="PS51385"/>
    </source>
</evidence>
<evidence type="ECO:0000256" key="10">
    <source>
        <dbReference type="ARBA" id="ARBA00025153"/>
    </source>
</evidence>
<dbReference type="EMBL" id="BARU01041511">
    <property type="protein sequence ID" value="GAH88659.1"/>
    <property type="molecule type" value="Genomic_DNA"/>
</dbReference>
<dbReference type="AlphaFoldDB" id="X1KER4"/>
<comment type="function">
    <text evidence="10">Bifunctional enzyme that catalyzes the epimerization of the S- and R-forms of NAD(P)HX and the dehydration of the S-form of NAD(P)HX at the expense of ADP, which is converted to AMP. This allows the repair of both epimers of NAD(P)HX, a damaged form of NAD(P)H that is a result of enzymatic or heat-dependent hydration.</text>
</comment>
<dbReference type="NCBIfam" id="TIGR00197">
    <property type="entry name" value="yjeF_nterm"/>
    <property type="match status" value="1"/>
</dbReference>
<gene>
    <name evidence="16" type="ORF">S03H2_63987</name>
</gene>
<evidence type="ECO:0000256" key="7">
    <source>
        <dbReference type="ARBA" id="ARBA00022857"/>
    </source>
</evidence>
<feature type="domain" description="YjeF N-terminal" evidence="15">
    <location>
        <begin position="1"/>
        <end position="161"/>
    </location>
</feature>
<dbReference type="Gene3D" id="3.40.1190.20">
    <property type="match status" value="1"/>
</dbReference>
<protein>
    <recommendedName>
        <fullName evidence="4">ADP-dependent NAD(P)H-hydrate dehydratase</fullName>
        <ecNumber evidence="4">4.2.1.136</ecNumber>
    </recommendedName>
    <alternativeName>
        <fullName evidence="11">Nicotinamide nucleotide repair protein</fullName>
    </alternativeName>
</protein>
<keyword evidence="7" id="KW-0521">NADP</keyword>
<dbReference type="InterPro" id="IPR004443">
    <property type="entry name" value="YjeF_N_dom"/>
</dbReference>
<evidence type="ECO:0000256" key="12">
    <source>
        <dbReference type="ARBA" id="ARBA00048238"/>
    </source>
</evidence>
<organism evidence="16">
    <name type="scientific">marine sediment metagenome</name>
    <dbReference type="NCBI Taxonomy" id="412755"/>
    <lineage>
        <taxon>unclassified sequences</taxon>
        <taxon>metagenomes</taxon>
        <taxon>ecological metagenomes</taxon>
    </lineage>
</organism>
<evidence type="ECO:0000256" key="8">
    <source>
        <dbReference type="ARBA" id="ARBA00023027"/>
    </source>
</evidence>
<reference evidence="16" key="1">
    <citation type="journal article" date="2014" name="Front. Microbiol.">
        <title>High frequency of phylogenetically diverse reductive dehalogenase-homologous genes in deep subseafloor sedimentary metagenomes.</title>
        <authorList>
            <person name="Kawai M."/>
            <person name="Futagami T."/>
            <person name="Toyoda A."/>
            <person name="Takaki Y."/>
            <person name="Nishi S."/>
            <person name="Hori S."/>
            <person name="Arai W."/>
            <person name="Tsubouchi T."/>
            <person name="Morono Y."/>
            <person name="Uchiyama I."/>
            <person name="Ito T."/>
            <person name="Fujiyama A."/>
            <person name="Inagaki F."/>
            <person name="Takami H."/>
        </authorList>
    </citation>
    <scope>NUCLEOTIDE SEQUENCE</scope>
    <source>
        <strain evidence="16">Expedition CK06-06</strain>
    </source>
</reference>
<comment type="caution">
    <text evidence="16">The sequence shown here is derived from an EMBL/GenBank/DDBJ whole genome shotgun (WGS) entry which is preliminary data.</text>
</comment>
<dbReference type="GO" id="GO:0110051">
    <property type="term" value="P:metabolite repair"/>
    <property type="evidence" value="ECO:0007669"/>
    <property type="project" value="TreeGrafter"/>
</dbReference>
<evidence type="ECO:0000256" key="13">
    <source>
        <dbReference type="ARBA" id="ARBA00049209"/>
    </source>
</evidence>
<dbReference type="Gene3D" id="3.40.50.10260">
    <property type="entry name" value="YjeF N-terminal domain"/>
    <property type="match status" value="1"/>
</dbReference>
<comment type="catalytic activity">
    <reaction evidence="13">
        <text>(6S)-NADPHX + ADP = AMP + phosphate + NADPH + H(+)</text>
        <dbReference type="Rhea" id="RHEA:32235"/>
        <dbReference type="ChEBI" id="CHEBI:15378"/>
        <dbReference type="ChEBI" id="CHEBI:43474"/>
        <dbReference type="ChEBI" id="CHEBI:57783"/>
        <dbReference type="ChEBI" id="CHEBI:64076"/>
        <dbReference type="ChEBI" id="CHEBI:456215"/>
        <dbReference type="ChEBI" id="CHEBI:456216"/>
        <dbReference type="EC" id="4.2.1.136"/>
    </reaction>
</comment>
<dbReference type="SUPFAM" id="SSF64153">
    <property type="entry name" value="YjeF N-terminal domain-like"/>
    <property type="match status" value="1"/>
</dbReference>
<comment type="catalytic activity">
    <reaction evidence="12">
        <text>(6S)-NADHX + ADP = AMP + phosphate + NADH + H(+)</text>
        <dbReference type="Rhea" id="RHEA:32223"/>
        <dbReference type="ChEBI" id="CHEBI:15378"/>
        <dbReference type="ChEBI" id="CHEBI:43474"/>
        <dbReference type="ChEBI" id="CHEBI:57945"/>
        <dbReference type="ChEBI" id="CHEBI:64074"/>
        <dbReference type="ChEBI" id="CHEBI:456215"/>
        <dbReference type="ChEBI" id="CHEBI:456216"/>
        <dbReference type="EC" id="4.2.1.136"/>
    </reaction>
</comment>
<evidence type="ECO:0000256" key="11">
    <source>
        <dbReference type="ARBA" id="ARBA00032624"/>
    </source>
</evidence>
<dbReference type="PROSITE" id="PS51383">
    <property type="entry name" value="YJEF_C_3"/>
    <property type="match status" value="1"/>
</dbReference>
<evidence type="ECO:0000256" key="4">
    <source>
        <dbReference type="ARBA" id="ARBA00013129"/>
    </source>
</evidence>
<evidence type="ECO:0000313" key="16">
    <source>
        <dbReference type="EMBL" id="GAH88659.1"/>
    </source>
</evidence>
<name>X1KER4_9ZZZZ</name>
<evidence type="ECO:0000256" key="1">
    <source>
        <dbReference type="ARBA" id="ARBA00001958"/>
    </source>
</evidence>
<dbReference type="GO" id="GO:0052855">
    <property type="term" value="F:ADP-dependent NAD(P)H-hydrate dehydratase activity"/>
    <property type="evidence" value="ECO:0007669"/>
    <property type="project" value="UniProtKB-EC"/>
</dbReference>
<dbReference type="PANTHER" id="PTHR12592">
    <property type="entry name" value="ATP-DEPENDENT (S)-NAD(P)H-HYDRATE DEHYDRATASE FAMILY MEMBER"/>
    <property type="match status" value="1"/>
</dbReference>
<comment type="similarity">
    <text evidence="3">In the C-terminal section; belongs to the NnrD/CARKD family.</text>
</comment>
<comment type="cofactor">
    <cofactor evidence="1">
        <name>K(+)</name>
        <dbReference type="ChEBI" id="CHEBI:29103"/>
    </cofactor>
</comment>
<sequence length="221" mass="23589">GNNGGDGLVVARKIHSNGGKVTVFILGDSSKFEGAAKQNFDIVNKLHIKMIDLHDVSLALETVKESDAIIDAIFGTGLDREVKGEYKDVINMINASHKTVFSIDIPSGIHGDTGQVMGTAVKAHYTTTFGLPKTGNLLYPGFEQGGKLYVTHISFPPVMQNSDQLKIATNDPKTIPTRSKDTHKGNYGKVLFIAGASNYLGAPYFSALSFLKAGGGLSYLA</sequence>
<feature type="non-terminal residue" evidence="16">
    <location>
        <position position="1"/>
    </location>
</feature>
<evidence type="ECO:0000256" key="2">
    <source>
        <dbReference type="ARBA" id="ARBA00006001"/>
    </source>
</evidence>
<dbReference type="Pfam" id="PF03853">
    <property type="entry name" value="YjeF_N"/>
    <property type="match status" value="1"/>
</dbReference>
<feature type="non-terminal residue" evidence="16">
    <location>
        <position position="221"/>
    </location>
</feature>
<dbReference type="SUPFAM" id="SSF53613">
    <property type="entry name" value="Ribokinase-like"/>
    <property type="match status" value="1"/>
</dbReference>
<evidence type="ECO:0000256" key="9">
    <source>
        <dbReference type="ARBA" id="ARBA00023239"/>
    </source>
</evidence>
<dbReference type="InterPro" id="IPR000631">
    <property type="entry name" value="CARKD"/>
</dbReference>
<keyword evidence="6" id="KW-0067">ATP-binding</keyword>
<evidence type="ECO:0000256" key="5">
    <source>
        <dbReference type="ARBA" id="ARBA00022741"/>
    </source>
</evidence>
<dbReference type="PROSITE" id="PS51385">
    <property type="entry name" value="YJEF_N"/>
    <property type="match status" value="1"/>
</dbReference>
<dbReference type="EC" id="4.2.1.136" evidence="4"/>
<keyword evidence="5" id="KW-0547">Nucleotide-binding</keyword>
<evidence type="ECO:0000256" key="6">
    <source>
        <dbReference type="ARBA" id="ARBA00022840"/>
    </source>
</evidence>
<dbReference type="InterPro" id="IPR029056">
    <property type="entry name" value="Ribokinase-like"/>
</dbReference>